<comment type="caution">
    <text evidence="1">The sequence shown here is derived from an EMBL/GenBank/DDBJ whole genome shotgun (WGS) entry which is preliminary data.</text>
</comment>
<dbReference type="EMBL" id="BOMQ01000008">
    <property type="protein sequence ID" value="GIE46976.1"/>
    <property type="molecule type" value="Genomic_DNA"/>
</dbReference>
<dbReference type="RefSeq" id="WP_203763978.1">
    <property type="nucleotide sequence ID" value="NZ_BOMQ01000008.1"/>
</dbReference>
<name>A0A919JAX6_9ACTN</name>
<proteinExistence type="predicted"/>
<keyword evidence="2" id="KW-1185">Reference proteome</keyword>
<evidence type="ECO:0000313" key="2">
    <source>
        <dbReference type="Proteomes" id="UP000647172"/>
    </source>
</evidence>
<protein>
    <submittedName>
        <fullName evidence="1">Uncharacterized protein</fullName>
    </submittedName>
</protein>
<dbReference type="Proteomes" id="UP000647172">
    <property type="component" value="Unassembled WGS sequence"/>
</dbReference>
<evidence type="ECO:0000313" key="1">
    <source>
        <dbReference type="EMBL" id="GIE46976.1"/>
    </source>
</evidence>
<gene>
    <name evidence="1" type="ORF">Ani05nite_05100</name>
</gene>
<sequence length="1390" mass="145422">MAFDLARIQALEQAVAAARQALASAPAPQVPAAQATLDRALAALATAWNAYQAEVLVTADQLLATARTTEVLGLFPVALEAKLEPAQHRLRLRVWPEPITQSSHDPALTPAEQEAGQRFWNAEADATTDAAHLAAWQTLAGALGPQRAAWVARTLTPTNLAALAPGVVPIFPAVTAEDPAHPFVPTAAMLPDRWVVIGYRAGARVVVHVGPPIVQPLITGLDTTASEVALVQNVDGRPIQLPRRMRWMADFPSAVAAGMAMEIPVPNDLDQIDQLYVFGVRGGGAASGRADLEALLTGHRYGRGLAFVPQNTPTNNSPSGQAGRPTPAKAVDQAFTLERRPRTYNAALSSNGRRAAGALGIGPEVLAPVAFSGATARIHLEPDGYEPDISRAMQTLLWMPVLGHFLEDLLGLDAARVDALRTHFLDHVSAAGPVPAIRVGDQPYAILPVTDLQAFQATAAENMEPHLLTLIRTIPHVMDGTHAVAGRPGEILTFTGRPSTFVEALMAPGTPFFSEWVSDAHWLNEHSGGALPATWADGALSKLDGDYNWPTDGGIFDMDKIPPRGLGDPATPAELQTLATARPDAIRAAAPPRSVLSRIARYTTLLEWARFARAVGEAALLGTAFLDGARTAAAADRAVWLDLLLHCFDPVGQPPVPIDAAATQKIVASVVSLDAPPRTCPGQPRLVAFRAALTTLAQVPAARMDDFAYPVLTLGHTRHDAWQISLATHRLNSLRRTTPSGVVAGGFGWLLNVRSSRNAPEFTAEFIHAPSHDQAAVAAVLRSAALRADRADSGHADIDLSSRRVRLAHWLVNGVRNGRTLKELLGARFERRLLQAGGGALLPRLRRDFPGGLSSGILDGLALRAAPPAITDAAFAAALTELDSSFDALADALTAEAVYQLVRGNPAGALVDLDDIVRGEVPPRLEVTESPQLGTRITYRVAAAVPAGQAAPGWPVAHTPRADADPLLDAWCGHVLGPATGTTVTVGGTVAGQPVTVTVGLDRLGVGAVDVVAATADAGAELTARILAQARAQRQGLTGTSVRADLVWKDLLRLGNRMARLIARAEPLTTDALALPGSPSATSGGDGDLPARVTAAQTRLERLRDALVPAGAPATVLREAAGFGIVLAGVPLDAAPGPGNQNALAAAVRGRLAAAAARTEPRDRLRALLGEGILGLVAVTAPDATVLATAATPPQHSFAGVDVASCAAWLTSMGRLRPGLTPLDDVLAMAEITGRASAPALRVAQAPFVADDPWIALQWTNPRLKAPAAGRLSLLLHAPAGVVANRPLGGFLVDTWADAVPPPKRDTSLAVHHNGPNSRAPQAVLLAVAPDPGVPLWTTDTLAATLKATLDALIMRQSHLILYNPMIHLGHRTDGAGISYDLAGSAGPVT</sequence>
<accession>A0A919JAX6</accession>
<reference evidence="1" key="1">
    <citation type="submission" date="2021-01" db="EMBL/GenBank/DDBJ databases">
        <title>Whole genome shotgun sequence of Actinoplanes nipponensis NBRC 14063.</title>
        <authorList>
            <person name="Komaki H."/>
            <person name="Tamura T."/>
        </authorList>
    </citation>
    <scope>NUCLEOTIDE SEQUENCE</scope>
    <source>
        <strain evidence="1">NBRC 14063</strain>
    </source>
</reference>
<organism evidence="1 2">
    <name type="scientific">Actinoplanes nipponensis</name>
    <dbReference type="NCBI Taxonomy" id="135950"/>
    <lineage>
        <taxon>Bacteria</taxon>
        <taxon>Bacillati</taxon>
        <taxon>Actinomycetota</taxon>
        <taxon>Actinomycetes</taxon>
        <taxon>Micromonosporales</taxon>
        <taxon>Micromonosporaceae</taxon>
        <taxon>Actinoplanes</taxon>
    </lineage>
</organism>